<dbReference type="SUPFAM" id="SSF88946">
    <property type="entry name" value="Sigma2 domain of RNA polymerase sigma factors"/>
    <property type="match status" value="1"/>
</dbReference>
<keyword evidence="3" id="KW-0731">Sigma factor</keyword>
<dbReference type="CDD" id="cd06171">
    <property type="entry name" value="Sigma70_r4"/>
    <property type="match status" value="1"/>
</dbReference>
<gene>
    <name evidence="8" type="ORF">CLV59_101833</name>
</gene>
<protein>
    <submittedName>
        <fullName evidence="8">RNA polymerase sigma-70 factor (ECF subfamily)</fullName>
    </submittedName>
</protein>
<dbReference type="GO" id="GO:0016987">
    <property type="term" value="F:sigma factor activity"/>
    <property type="evidence" value="ECO:0007669"/>
    <property type="project" value="UniProtKB-KW"/>
</dbReference>
<evidence type="ECO:0000259" key="6">
    <source>
        <dbReference type="Pfam" id="PF04542"/>
    </source>
</evidence>
<dbReference type="AlphaFoldDB" id="A0A327WD59"/>
<dbReference type="InterPro" id="IPR039425">
    <property type="entry name" value="RNA_pol_sigma-70-like"/>
</dbReference>
<dbReference type="InterPro" id="IPR013325">
    <property type="entry name" value="RNA_pol_sigma_r2"/>
</dbReference>
<evidence type="ECO:0000256" key="5">
    <source>
        <dbReference type="ARBA" id="ARBA00023163"/>
    </source>
</evidence>
<dbReference type="GO" id="GO:0006352">
    <property type="term" value="P:DNA-templated transcription initiation"/>
    <property type="evidence" value="ECO:0007669"/>
    <property type="project" value="InterPro"/>
</dbReference>
<sequence>MKGGLGPYDLNSFVHFLKGNSSAMHHITEDCELIKMLGMGSQEAFVDLYNKYKHGVYHNITKIIQDPVLAQDIMQEVFLTLWNKRNNIASIKAVGSWLFVISYNKSVDHLKKRLKENKLVALMADCPEDILEDTHSSQEQEEDYEHRIWLLNNAIEQLPGQKKKVFKLFRLEGKSHEEIAAITGISIQSVKDYLKQCTAILRKHLNENSGNVSAESQLFLLFLVSGYLLQGHLS</sequence>
<dbReference type="InterPro" id="IPR013324">
    <property type="entry name" value="RNA_pol_sigma_r3/r4-like"/>
</dbReference>
<accession>A0A327WD59</accession>
<keyword evidence="4" id="KW-0238">DNA-binding</keyword>
<keyword evidence="5" id="KW-0804">Transcription</keyword>
<name>A0A327WD59_9BACT</name>
<dbReference type="PANTHER" id="PTHR43133">
    <property type="entry name" value="RNA POLYMERASE ECF-TYPE SIGMA FACTO"/>
    <property type="match status" value="1"/>
</dbReference>
<dbReference type="PANTHER" id="PTHR43133:SF8">
    <property type="entry name" value="RNA POLYMERASE SIGMA FACTOR HI_1459-RELATED"/>
    <property type="match status" value="1"/>
</dbReference>
<evidence type="ECO:0000256" key="1">
    <source>
        <dbReference type="ARBA" id="ARBA00010641"/>
    </source>
</evidence>
<evidence type="ECO:0000256" key="3">
    <source>
        <dbReference type="ARBA" id="ARBA00023082"/>
    </source>
</evidence>
<evidence type="ECO:0000259" key="7">
    <source>
        <dbReference type="Pfam" id="PF08281"/>
    </source>
</evidence>
<dbReference type="Gene3D" id="1.10.1740.10">
    <property type="match status" value="1"/>
</dbReference>
<dbReference type="InterPro" id="IPR013249">
    <property type="entry name" value="RNA_pol_sigma70_r4_t2"/>
</dbReference>
<dbReference type="InterPro" id="IPR036388">
    <property type="entry name" value="WH-like_DNA-bd_sf"/>
</dbReference>
<dbReference type="Pfam" id="PF04542">
    <property type="entry name" value="Sigma70_r2"/>
    <property type="match status" value="1"/>
</dbReference>
<evidence type="ECO:0000313" key="8">
    <source>
        <dbReference type="EMBL" id="RAJ88068.1"/>
    </source>
</evidence>
<dbReference type="InterPro" id="IPR007627">
    <property type="entry name" value="RNA_pol_sigma70_r2"/>
</dbReference>
<keyword evidence="9" id="KW-1185">Reference proteome</keyword>
<evidence type="ECO:0000256" key="4">
    <source>
        <dbReference type="ARBA" id="ARBA00023125"/>
    </source>
</evidence>
<evidence type="ECO:0000313" key="9">
    <source>
        <dbReference type="Proteomes" id="UP000249819"/>
    </source>
</evidence>
<organism evidence="8 9">
    <name type="scientific">Chitinophaga dinghuensis</name>
    <dbReference type="NCBI Taxonomy" id="1539050"/>
    <lineage>
        <taxon>Bacteria</taxon>
        <taxon>Pseudomonadati</taxon>
        <taxon>Bacteroidota</taxon>
        <taxon>Chitinophagia</taxon>
        <taxon>Chitinophagales</taxon>
        <taxon>Chitinophagaceae</taxon>
        <taxon>Chitinophaga</taxon>
    </lineage>
</organism>
<proteinExistence type="inferred from homology"/>
<dbReference type="NCBIfam" id="TIGR02937">
    <property type="entry name" value="sigma70-ECF"/>
    <property type="match status" value="1"/>
</dbReference>
<dbReference type="Proteomes" id="UP000249819">
    <property type="component" value="Unassembled WGS sequence"/>
</dbReference>
<dbReference type="SUPFAM" id="SSF88659">
    <property type="entry name" value="Sigma3 and sigma4 domains of RNA polymerase sigma factors"/>
    <property type="match status" value="1"/>
</dbReference>
<dbReference type="EMBL" id="QLMA01000001">
    <property type="protein sequence ID" value="RAJ88068.1"/>
    <property type="molecule type" value="Genomic_DNA"/>
</dbReference>
<dbReference type="Pfam" id="PF08281">
    <property type="entry name" value="Sigma70_r4_2"/>
    <property type="match status" value="1"/>
</dbReference>
<dbReference type="Gene3D" id="1.10.10.10">
    <property type="entry name" value="Winged helix-like DNA-binding domain superfamily/Winged helix DNA-binding domain"/>
    <property type="match status" value="1"/>
</dbReference>
<keyword evidence="2" id="KW-0805">Transcription regulation</keyword>
<comment type="caution">
    <text evidence="8">The sequence shown here is derived from an EMBL/GenBank/DDBJ whole genome shotgun (WGS) entry which is preliminary data.</text>
</comment>
<evidence type="ECO:0000256" key="2">
    <source>
        <dbReference type="ARBA" id="ARBA00023015"/>
    </source>
</evidence>
<dbReference type="OrthoDB" id="655312at2"/>
<comment type="similarity">
    <text evidence="1">Belongs to the sigma-70 factor family. ECF subfamily.</text>
</comment>
<feature type="domain" description="RNA polymerase sigma-70 region 2" evidence="6">
    <location>
        <begin position="48"/>
        <end position="113"/>
    </location>
</feature>
<reference evidence="8 9" key="1">
    <citation type="submission" date="2018-06" db="EMBL/GenBank/DDBJ databases">
        <title>Genomic Encyclopedia of Archaeal and Bacterial Type Strains, Phase II (KMG-II): from individual species to whole genera.</title>
        <authorList>
            <person name="Goeker M."/>
        </authorList>
    </citation>
    <scope>NUCLEOTIDE SEQUENCE [LARGE SCALE GENOMIC DNA]</scope>
    <source>
        <strain evidence="8 9">DSM 29821</strain>
    </source>
</reference>
<feature type="domain" description="RNA polymerase sigma factor 70 region 4 type 2" evidence="7">
    <location>
        <begin position="151"/>
        <end position="195"/>
    </location>
</feature>
<dbReference type="InterPro" id="IPR014284">
    <property type="entry name" value="RNA_pol_sigma-70_dom"/>
</dbReference>
<dbReference type="GO" id="GO:0003677">
    <property type="term" value="F:DNA binding"/>
    <property type="evidence" value="ECO:0007669"/>
    <property type="project" value="UniProtKB-KW"/>
</dbReference>